<name>H0R1X3_9ACTN</name>
<keyword evidence="1" id="KW-0812">Transmembrane</keyword>
<organism evidence="2 3">
    <name type="scientific">Gordonia effusa NBRC 100432</name>
    <dbReference type="NCBI Taxonomy" id="1077974"/>
    <lineage>
        <taxon>Bacteria</taxon>
        <taxon>Bacillati</taxon>
        <taxon>Actinomycetota</taxon>
        <taxon>Actinomycetes</taxon>
        <taxon>Mycobacteriales</taxon>
        <taxon>Gordoniaceae</taxon>
        <taxon>Gordonia</taxon>
    </lineage>
</organism>
<dbReference type="eggNOG" id="ENOG5031WWS">
    <property type="taxonomic scope" value="Bacteria"/>
</dbReference>
<keyword evidence="3" id="KW-1185">Reference proteome</keyword>
<feature type="transmembrane region" description="Helical" evidence="1">
    <location>
        <begin position="91"/>
        <end position="115"/>
    </location>
</feature>
<keyword evidence="1" id="KW-0472">Membrane</keyword>
<comment type="caution">
    <text evidence="2">The sequence shown here is derived from an EMBL/GenBank/DDBJ whole genome shotgun (WGS) entry which is preliminary data.</text>
</comment>
<dbReference type="Proteomes" id="UP000035034">
    <property type="component" value="Unassembled WGS sequence"/>
</dbReference>
<feature type="transmembrane region" description="Helical" evidence="1">
    <location>
        <begin position="12"/>
        <end position="34"/>
    </location>
</feature>
<dbReference type="RefSeq" id="WP_007318409.1">
    <property type="nucleotide sequence ID" value="NZ_BAEH01000073.1"/>
</dbReference>
<keyword evidence="1" id="KW-1133">Transmembrane helix</keyword>
<gene>
    <name evidence="2" type="ORF">GOEFS_073_00940</name>
</gene>
<dbReference type="InterPro" id="IPR021213">
    <property type="entry name" value="DUF2567"/>
</dbReference>
<dbReference type="EMBL" id="BAEH01000073">
    <property type="protein sequence ID" value="GAB19074.1"/>
    <property type="molecule type" value="Genomic_DNA"/>
</dbReference>
<reference evidence="2 3" key="1">
    <citation type="submission" date="2011-12" db="EMBL/GenBank/DDBJ databases">
        <title>Whole genome shotgun sequence of Gordonia effusa NBRC 100432.</title>
        <authorList>
            <person name="Yoshida I."/>
            <person name="Takarada H."/>
            <person name="Hosoyama A."/>
            <person name="Tsuchikane K."/>
            <person name="Katsumata H."/>
            <person name="Yamazaki S."/>
            <person name="Fujita N."/>
        </authorList>
    </citation>
    <scope>NUCLEOTIDE SEQUENCE [LARGE SCALE GENOMIC DNA]</scope>
    <source>
        <strain evidence="2 3">NBRC 100432</strain>
    </source>
</reference>
<evidence type="ECO:0000256" key="1">
    <source>
        <dbReference type="SAM" id="Phobius"/>
    </source>
</evidence>
<evidence type="ECO:0008006" key="4">
    <source>
        <dbReference type="Google" id="ProtNLM"/>
    </source>
</evidence>
<dbReference type="STRING" id="1077974.GOEFS_073_00940"/>
<sequence length="194" mass="19823">MTNATTSVRRTEMVRVVGGAAVLGALVGVGWAFFTPTPRAQVLADGTGVVPGAQIDHYFDGVGVFSMLMLGVGVIVGLLSWWGARSWRGPVGAISAIVAAVLAGGLAIGIGTWVLDLRLSDRSGLRAGDTFDVAPNIWFNAEVTGAVSAPGLLLIIAPLLSAFVYLCAVLMSRSADLGQSGVPSAESTSLPTPT</sequence>
<evidence type="ECO:0000313" key="3">
    <source>
        <dbReference type="Proteomes" id="UP000035034"/>
    </source>
</evidence>
<evidence type="ECO:0000313" key="2">
    <source>
        <dbReference type="EMBL" id="GAB19074.1"/>
    </source>
</evidence>
<dbReference type="Pfam" id="PF10821">
    <property type="entry name" value="DUF2567"/>
    <property type="match status" value="1"/>
</dbReference>
<proteinExistence type="predicted"/>
<feature type="transmembrane region" description="Helical" evidence="1">
    <location>
        <begin position="64"/>
        <end position="84"/>
    </location>
</feature>
<protein>
    <recommendedName>
        <fullName evidence="4">DUF2567 domain-containing protein</fullName>
    </recommendedName>
</protein>
<feature type="transmembrane region" description="Helical" evidence="1">
    <location>
        <begin position="152"/>
        <end position="171"/>
    </location>
</feature>
<dbReference type="AlphaFoldDB" id="H0R1X3"/>
<accession>H0R1X3</accession>